<dbReference type="AlphaFoldDB" id="A0A2B4R8E1"/>
<dbReference type="GO" id="GO:0005576">
    <property type="term" value="C:extracellular region"/>
    <property type="evidence" value="ECO:0007669"/>
    <property type="project" value="TreeGrafter"/>
</dbReference>
<keyword evidence="3" id="KW-0325">Glycoprotein</keyword>
<comment type="caution">
    <text evidence="6">The sequence shown here is derived from an EMBL/GenBank/DDBJ whole genome shotgun (WGS) entry which is preliminary data.</text>
</comment>
<evidence type="ECO:0000256" key="3">
    <source>
        <dbReference type="ARBA" id="ARBA00023180"/>
    </source>
</evidence>
<evidence type="ECO:0000256" key="1">
    <source>
        <dbReference type="ARBA" id="ARBA00022729"/>
    </source>
</evidence>
<accession>A0A2B4R8E1</accession>
<feature type="domain" description="Vwde helical" evidence="5">
    <location>
        <begin position="491"/>
        <end position="574"/>
    </location>
</feature>
<sequence>MSLGRFLLKSAILVFVFSHSYGQQPCNNCCQKPNHKEIDNSRRSVESKWKSGQAALCDKDLAEGWYRFTSFVGGRMPTKKVNIDRCGTQSPIWLDGTTGNHPASPNDPVVSIRACVNFRDGKPCPYGQKGTSFATCSAGPQKLSSIYLGHPEIKVKDSEEEKVSLLCVVPIDKTIRTWTNVTYEIEWYADGKKTDFTEKPFCVPAKGKKEYSKPCPDKETIHSVLSSNHYEPGQWVTPSTLIISECKEPFYQELTLTPMIPVYVVQKDQPIHKCLSVTDPHYRMLDKQNVLRERWHDFFGFGDFVLYHNKEKDFEVLTRQWACNNAKSITCNCGVIIRDHNDLIKFSCCGNPRKKFRDSTTPIVVDIPRAKCLAPGITLLQVIQGINSKYERQPSHFDQLPSEINKQDSQLERACACDETTQKRNETKCVDGVPAFWSLAGIDKFNRIKRCDNDPNKRDLQWSDDLTEEDYELFLEPLDSEAHKRQRRSANVISKENATRYCAERLAETNVGKMCAKLGTNVQALVTVCASDIEYTGDISFAVGAVSMLMNECNDVIIENITVNSNDTGNFTAPKTPKMPPTMQKIAQLLCPNDCTFNGKCVNGSCVCKKDYTAKDCSISVYQKPFIAR</sequence>
<gene>
    <name evidence="6" type="primary">VWDE</name>
    <name evidence="6" type="ORF">AWC38_SpisGene23545</name>
</gene>
<keyword evidence="7" id="KW-1185">Reference proteome</keyword>
<dbReference type="FunFam" id="2.10.25.10:FF:000001">
    <property type="entry name" value="Tenascin C"/>
    <property type="match status" value="1"/>
</dbReference>
<reference evidence="7" key="1">
    <citation type="journal article" date="2017" name="bioRxiv">
        <title>Comparative analysis of the genomes of Stylophora pistillata and Acropora digitifera provides evidence for extensive differences between species of corals.</title>
        <authorList>
            <person name="Voolstra C.R."/>
            <person name="Li Y."/>
            <person name="Liew Y.J."/>
            <person name="Baumgarten S."/>
            <person name="Zoccola D."/>
            <person name="Flot J.-F."/>
            <person name="Tambutte S."/>
            <person name="Allemand D."/>
            <person name="Aranda M."/>
        </authorList>
    </citation>
    <scope>NUCLEOTIDE SEQUENCE [LARGE SCALE GENOMIC DNA]</scope>
</reference>
<evidence type="ECO:0000313" key="6">
    <source>
        <dbReference type="EMBL" id="PFX12492.1"/>
    </source>
</evidence>
<evidence type="ECO:0000256" key="4">
    <source>
        <dbReference type="SAM" id="SignalP"/>
    </source>
</evidence>
<dbReference type="Pfam" id="PF26129">
    <property type="entry name" value="Vwde"/>
    <property type="match status" value="1"/>
</dbReference>
<dbReference type="Gene3D" id="2.10.25.10">
    <property type="entry name" value="Laminin"/>
    <property type="match status" value="1"/>
</dbReference>
<evidence type="ECO:0000256" key="2">
    <source>
        <dbReference type="ARBA" id="ARBA00023157"/>
    </source>
</evidence>
<proteinExistence type="predicted"/>
<dbReference type="GO" id="GO:0005102">
    <property type="term" value="F:signaling receptor binding"/>
    <property type="evidence" value="ECO:0007669"/>
    <property type="project" value="TreeGrafter"/>
</dbReference>
<protein>
    <submittedName>
        <fullName evidence="6">von Willebrand factor D and EGF domain-containing protein</fullName>
    </submittedName>
</protein>
<feature type="signal peptide" evidence="4">
    <location>
        <begin position="1"/>
        <end position="22"/>
    </location>
</feature>
<evidence type="ECO:0000259" key="5">
    <source>
        <dbReference type="Pfam" id="PF26129"/>
    </source>
</evidence>
<keyword evidence="1 4" id="KW-0732">Signal</keyword>
<dbReference type="Proteomes" id="UP000225706">
    <property type="component" value="Unassembled WGS sequence"/>
</dbReference>
<dbReference type="InterPro" id="IPR050969">
    <property type="entry name" value="Dev_Signal_Modulators"/>
</dbReference>
<dbReference type="OrthoDB" id="3256376at2759"/>
<dbReference type="GO" id="GO:0009986">
    <property type="term" value="C:cell surface"/>
    <property type="evidence" value="ECO:0007669"/>
    <property type="project" value="TreeGrafter"/>
</dbReference>
<dbReference type="PANTHER" id="PTHR14949">
    <property type="entry name" value="EGF-LIKE-DOMAIN, MULTIPLE 7, 8"/>
    <property type="match status" value="1"/>
</dbReference>
<dbReference type="PANTHER" id="PTHR14949:SF56">
    <property type="entry name" value="EGF-LIKE-DOMAIN, MULTIPLE 7"/>
    <property type="match status" value="1"/>
</dbReference>
<evidence type="ECO:0000313" key="7">
    <source>
        <dbReference type="Proteomes" id="UP000225706"/>
    </source>
</evidence>
<dbReference type="STRING" id="50429.A0A2B4R8E1"/>
<name>A0A2B4R8E1_STYPI</name>
<dbReference type="EMBL" id="LSMT01001337">
    <property type="protein sequence ID" value="PFX12492.1"/>
    <property type="molecule type" value="Genomic_DNA"/>
</dbReference>
<organism evidence="6 7">
    <name type="scientific">Stylophora pistillata</name>
    <name type="common">Smooth cauliflower coral</name>
    <dbReference type="NCBI Taxonomy" id="50429"/>
    <lineage>
        <taxon>Eukaryota</taxon>
        <taxon>Metazoa</taxon>
        <taxon>Cnidaria</taxon>
        <taxon>Anthozoa</taxon>
        <taxon>Hexacorallia</taxon>
        <taxon>Scleractinia</taxon>
        <taxon>Astrocoeniina</taxon>
        <taxon>Pocilloporidae</taxon>
        <taxon>Stylophora</taxon>
    </lineage>
</organism>
<dbReference type="InterPro" id="IPR058727">
    <property type="entry name" value="Helical_Vwde"/>
</dbReference>
<feature type="chain" id="PRO_5013106560" evidence="4">
    <location>
        <begin position="23"/>
        <end position="629"/>
    </location>
</feature>
<keyword evidence="2" id="KW-1015">Disulfide bond</keyword>